<dbReference type="Proteomes" id="UP000585363">
    <property type="component" value="Unassembled WGS sequence"/>
</dbReference>
<keyword evidence="5 8" id="KW-0378">Hydrolase</keyword>
<name>A0A848MH08_9GAMM</name>
<evidence type="ECO:0000256" key="3">
    <source>
        <dbReference type="ARBA" id="ARBA00022723"/>
    </source>
</evidence>
<keyword evidence="2" id="KW-0719">Serine esterase</keyword>
<dbReference type="PANTHER" id="PTHR33938:SF15">
    <property type="entry name" value="FERULOYL ESTERASE B-RELATED"/>
    <property type="match status" value="1"/>
</dbReference>
<dbReference type="Pfam" id="PF07519">
    <property type="entry name" value="Tannase"/>
    <property type="match status" value="1"/>
</dbReference>
<keyword evidence="6" id="KW-0106">Calcium</keyword>
<keyword evidence="3" id="KW-0479">Metal-binding</keyword>
<dbReference type="AlphaFoldDB" id="A0A848MH08"/>
<dbReference type="SUPFAM" id="SSF53474">
    <property type="entry name" value="alpha/beta-Hydrolases"/>
    <property type="match status" value="1"/>
</dbReference>
<evidence type="ECO:0000256" key="1">
    <source>
        <dbReference type="ARBA" id="ARBA00006249"/>
    </source>
</evidence>
<sequence>MPNQPVGQKPPRQLAIVAPIIDCAELASVDLSAIGGAGSKVTSAKEVVKDANFCEVEGVLKPAITFKVLLPTDSWQQRFLQVGCGGLCGRIQLQLDGAAGCFPLDSNGFVIAATDMGHALGDINFGNDPQKRRDFAYRAVHLTAVATKQLIQTFYGRKAAYAYFSGCSDGGREGLMEAQRYPADFNGIVAGAAANNFQVQKAVYHSWQAQSNTDANGKAVITAAQLPLIHNAVLAQCDAQDGQVDGLIADPQSCHFNPAVLSCARLAPGSANGHNCLSDTQLATLHRLYDGPRDPKSLERLTVGGPLPGSELAWAGIFVPKKTGDLNYSESVALSTLKYLNYEKNPPASFSLKEVKQTAQMLADLSKLHPLYDATNPNLQPFYAAGGKLILWHGWGDPSVSPLNTLAYHQALGETLGLVTRDKFERLYMLPGLYHCSTGEGPSMVDFLTPMLNWVEQGIAPDSVLTYMVASEQKNKMITKKPQGDMKLETIADNAASRPVYPYPDYAVYSGKGDVSQAANYQRKKLATVPENYHWLGEGFYKPYAALN</sequence>
<dbReference type="InterPro" id="IPR029058">
    <property type="entry name" value="AB_hydrolase_fold"/>
</dbReference>
<keyword evidence="9" id="KW-1185">Reference proteome</keyword>
<keyword evidence="4" id="KW-0732">Signal</keyword>
<evidence type="ECO:0000256" key="7">
    <source>
        <dbReference type="ARBA" id="ARBA00023157"/>
    </source>
</evidence>
<comment type="caution">
    <text evidence="8">The sequence shown here is derived from an EMBL/GenBank/DDBJ whole genome shotgun (WGS) entry which is preliminary data.</text>
</comment>
<organism evidence="8 9">
    <name type="scientific">Rouxiella aceris</name>
    <dbReference type="NCBI Taxonomy" id="2703884"/>
    <lineage>
        <taxon>Bacteria</taxon>
        <taxon>Pseudomonadati</taxon>
        <taxon>Pseudomonadota</taxon>
        <taxon>Gammaproteobacteria</taxon>
        <taxon>Enterobacterales</taxon>
        <taxon>Yersiniaceae</taxon>
        <taxon>Rouxiella</taxon>
    </lineage>
</organism>
<dbReference type="PANTHER" id="PTHR33938">
    <property type="entry name" value="FERULOYL ESTERASE B-RELATED"/>
    <property type="match status" value="1"/>
</dbReference>
<proteinExistence type="inferred from homology"/>
<evidence type="ECO:0000256" key="4">
    <source>
        <dbReference type="ARBA" id="ARBA00022729"/>
    </source>
</evidence>
<dbReference type="GO" id="GO:0046872">
    <property type="term" value="F:metal ion binding"/>
    <property type="evidence" value="ECO:0007669"/>
    <property type="project" value="UniProtKB-KW"/>
</dbReference>
<evidence type="ECO:0000313" key="8">
    <source>
        <dbReference type="EMBL" id="NMP26390.1"/>
    </source>
</evidence>
<accession>A0A848MH08</accession>
<reference evidence="8 9" key="2">
    <citation type="submission" date="2020-06" db="EMBL/GenBank/DDBJ databases">
        <title>Polyphasic characterization of a Rahnella strain isolated from tree sap.</title>
        <authorList>
            <person name="Kim I.S."/>
        </authorList>
    </citation>
    <scope>NUCLEOTIDE SEQUENCE [LARGE SCALE GENOMIC DNA]</scope>
    <source>
        <strain evidence="8 9">SAP-1</strain>
    </source>
</reference>
<evidence type="ECO:0000256" key="5">
    <source>
        <dbReference type="ARBA" id="ARBA00022801"/>
    </source>
</evidence>
<dbReference type="EMBL" id="JAADJU010000002">
    <property type="protein sequence ID" value="NMP26390.1"/>
    <property type="molecule type" value="Genomic_DNA"/>
</dbReference>
<evidence type="ECO:0000313" key="9">
    <source>
        <dbReference type="Proteomes" id="UP000585363"/>
    </source>
</evidence>
<evidence type="ECO:0000256" key="6">
    <source>
        <dbReference type="ARBA" id="ARBA00022837"/>
    </source>
</evidence>
<protein>
    <submittedName>
        <fullName evidence="8">Tannase/feruloyl esterase family alpha/beta hydrolase</fullName>
    </submittedName>
</protein>
<gene>
    <name evidence="8" type="ORF">GW590_05860</name>
</gene>
<dbReference type="InterPro" id="IPR011118">
    <property type="entry name" value="Tannase/feruloyl_esterase"/>
</dbReference>
<dbReference type="RefSeq" id="WP_169402068.1">
    <property type="nucleotide sequence ID" value="NZ_JAADJU010000002.1"/>
</dbReference>
<dbReference type="GO" id="GO:0052689">
    <property type="term" value="F:carboxylic ester hydrolase activity"/>
    <property type="evidence" value="ECO:0007669"/>
    <property type="project" value="UniProtKB-KW"/>
</dbReference>
<evidence type="ECO:0000256" key="2">
    <source>
        <dbReference type="ARBA" id="ARBA00022487"/>
    </source>
</evidence>
<reference evidence="8 9" key="1">
    <citation type="submission" date="2020-01" db="EMBL/GenBank/DDBJ databases">
        <authorList>
            <person name="Lee S.D."/>
        </authorList>
    </citation>
    <scope>NUCLEOTIDE SEQUENCE [LARGE SCALE GENOMIC DNA]</scope>
    <source>
        <strain evidence="8 9">SAP-1</strain>
    </source>
</reference>
<keyword evidence="7" id="KW-1015">Disulfide bond</keyword>
<comment type="similarity">
    <text evidence="1">Belongs to the tannase family.</text>
</comment>